<dbReference type="Gene3D" id="1.10.340.70">
    <property type="match status" value="1"/>
</dbReference>
<dbReference type="PROSITE" id="PS00028">
    <property type="entry name" value="ZINC_FINGER_C2H2_1"/>
    <property type="match status" value="1"/>
</dbReference>
<dbReference type="InterPro" id="IPR013087">
    <property type="entry name" value="Znf_C2H2_type"/>
</dbReference>
<protein>
    <recommendedName>
        <fullName evidence="16">Zinc finger and BTB domain-containing protein 11</fullName>
    </recommendedName>
</protein>
<evidence type="ECO:0008006" key="16">
    <source>
        <dbReference type="Google" id="ProtNLM"/>
    </source>
</evidence>
<dbReference type="Pfam" id="PF00651">
    <property type="entry name" value="BTB"/>
    <property type="match status" value="1"/>
</dbReference>
<sequence length="1064" mass="119828">MAGDCAYNKHNAKEATCFSNKHLLDCKQEAGEDVAIDSVGGKALSSPFYEVIDGVLYRKKLEKGYINYREVLDTDRRLGAIATFHQKRNGAQHHTLEDTYRYVAENYWWEGMFFPIRDYVLGCKECTGRRMGMHVYEETITKTLVSHGTDVLKKLNSQRDEGLFCDITLIVDGATYSAHKAVLAAVSEYFKEMFTEMDSTSNHKSAVDLTGFSPDSFLPLLEFSYTSTLSLKLENLTEICAMARHFRMWSVVELCQGIQKEQVDSKDYSGIQRVGVKHSIYTPSPTSVEISGIKSIIKSQQDSPPSLGKDKKYNNETPNSQDYMENSRCRFMESNFKDSAKSKAHVLENSFKCTLGTSEELSTGKLPRNYSSLQKADKQTISTPMKRLKLLDFKSPSKKRKSSPKNLTCTKISPSHQNPNWAMASPTQDKKEISLQGITTTPIQANYKKQLCFSLPDECTQERLEICAETFKSPVKTEPVEEEVQSPNTVEKYKLLRVLGLQRKSLIVCGEELTGWRQKKRLRKLKACSYSLTTRRKRSTGNLNSGEHRDDKQSLPEGKINLGIIKAEKTESEISPVHRHKVMLRRRGYGWTTRSKVASVKLRVAAEQKALQTIHSATEKTTVGCNRGRSSRLESRQLPSVRHGNVQINKHIKKEMPAKQSVFTDNHVRSRRLGLVHSNKPSFLPVQVNSPIAEECSLEDLSRGSTNKNIRILRSIRQTEKINEKYAYVGKKAALVGSRQKLDCQPLQKGRAPSKSPFFCNKEVGKAVKQTKSGNADARNQRFRSSTCKVQLSSGLGKRKRKPSQKLLDAGFLFNLHRPESTKEVAGSSTKRDSKKHELCLTTTSVSKLSSKKISGSGPQTSEILGRTRGAIKNAEAVLVLGRKLLKVKGNRPLVKRSESYWSADGRGGKCNIDRTASRKMANVQLLADLGSTFDYTDGLPKIVDMKTRLPKFAEVIKRTRVKRLKARVSTNGSCSSISVSSHTCSECKDSFKNCDSLIMHKIRHIEGKHWPCPLCKKTFFRQKNVQNHIPERKRADSKGLGGEKHLNVHRGQNIAFLKLRCLF</sequence>
<keyword evidence="15" id="KW-1185">Reference proteome</keyword>
<dbReference type="InterPro" id="IPR050457">
    <property type="entry name" value="ZnFinger_BTB_dom_contain"/>
</dbReference>
<keyword evidence="6" id="KW-0805">Transcription regulation</keyword>
<dbReference type="InterPro" id="IPR036236">
    <property type="entry name" value="Znf_C2H2_sf"/>
</dbReference>
<evidence type="ECO:0000256" key="7">
    <source>
        <dbReference type="ARBA" id="ARBA00023125"/>
    </source>
</evidence>
<evidence type="ECO:0000259" key="13">
    <source>
        <dbReference type="PROSITE" id="PS50157"/>
    </source>
</evidence>
<organism evidence="14 15">
    <name type="scientific">Huso huso</name>
    <name type="common">Beluga</name>
    <name type="synonym">Acipenser huso</name>
    <dbReference type="NCBI Taxonomy" id="61971"/>
    <lineage>
        <taxon>Eukaryota</taxon>
        <taxon>Metazoa</taxon>
        <taxon>Chordata</taxon>
        <taxon>Craniata</taxon>
        <taxon>Vertebrata</taxon>
        <taxon>Euteleostomi</taxon>
        <taxon>Actinopterygii</taxon>
        <taxon>Chondrostei</taxon>
        <taxon>Acipenseriformes</taxon>
        <taxon>Acipenseridae</taxon>
        <taxon>Huso</taxon>
    </lineage>
</organism>
<reference evidence="14 15" key="1">
    <citation type="submission" date="2021-05" db="EMBL/GenBank/DDBJ databases">
        <authorList>
            <person name="Zahm M."/>
            <person name="Klopp C."/>
            <person name="Cabau C."/>
            <person name="Kuhl H."/>
            <person name="Suciu R."/>
            <person name="Ciorpac M."/>
            <person name="Holostenco D."/>
            <person name="Gessner J."/>
            <person name="Wuertz S."/>
            <person name="Hohne C."/>
            <person name="Stock M."/>
            <person name="Gislard M."/>
            <person name="Lluch J."/>
            <person name="Milhes M."/>
            <person name="Lampietro C."/>
            <person name="Lopez Roques C."/>
            <person name="Donnadieu C."/>
            <person name="Du K."/>
            <person name="Schartl M."/>
            <person name="Guiguen Y."/>
        </authorList>
    </citation>
    <scope>NUCLEOTIDE SEQUENCE [LARGE SCALE GENOMIC DNA]</scope>
    <source>
        <strain evidence="14">Hh-F2</strain>
        <tissue evidence="14">Blood</tissue>
    </source>
</reference>
<evidence type="ECO:0000259" key="12">
    <source>
        <dbReference type="PROSITE" id="PS50097"/>
    </source>
</evidence>
<feature type="domain" description="BTB" evidence="12">
    <location>
        <begin position="165"/>
        <end position="233"/>
    </location>
</feature>
<keyword evidence="3" id="KW-0677">Repeat</keyword>
<dbReference type="Proteomes" id="UP001369086">
    <property type="component" value="Unassembled WGS sequence"/>
</dbReference>
<evidence type="ECO:0000256" key="8">
    <source>
        <dbReference type="ARBA" id="ARBA00023163"/>
    </source>
</evidence>
<name>A0ABR0ZLU6_HUSHU</name>
<dbReference type="PANTHER" id="PTHR46105:SF5">
    <property type="entry name" value="ZINC FINGER AND BTB DOMAIN-CONTAINING PROTEIN 44 ISOFORM X1"/>
    <property type="match status" value="1"/>
</dbReference>
<evidence type="ECO:0000256" key="1">
    <source>
        <dbReference type="ARBA" id="ARBA00004123"/>
    </source>
</evidence>
<evidence type="ECO:0000313" key="15">
    <source>
        <dbReference type="Proteomes" id="UP001369086"/>
    </source>
</evidence>
<proteinExistence type="predicted"/>
<evidence type="ECO:0000256" key="10">
    <source>
        <dbReference type="PROSITE-ProRule" id="PRU00042"/>
    </source>
</evidence>
<evidence type="ECO:0000256" key="2">
    <source>
        <dbReference type="ARBA" id="ARBA00022723"/>
    </source>
</evidence>
<dbReference type="PROSITE" id="PS50097">
    <property type="entry name" value="BTB"/>
    <property type="match status" value="1"/>
</dbReference>
<dbReference type="SUPFAM" id="SSF54695">
    <property type="entry name" value="POZ domain"/>
    <property type="match status" value="1"/>
</dbReference>
<comment type="subcellular location">
    <subcellularLocation>
        <location evidence="1">Nucleus</location>
    </subcellularLocation>
</comment>
<feature type="region of interest" description="Disordered" evidence="11">
    <location>
        <begin position="536"/>
        <end position="558"/>
    </location>
</feature>
<evidence type="ECO:0000256" key="11">
    <source>
        <dbReference type="SAM" id="MobiDB-lite"/>
    </source>
</evidence>
<dbReference type="InterPro" id="IPR000210">
    <property type="entry name" value="BTB/POZ_dom"/>
</dbReference>
<keyword evidence="4 10" id="KW-0863">Zinc-finger</keyword>
<feature type="region of interest" description="Disordered" evidence="11">
    <location>
        <begin position="299"/>
        <end position="325"/>
    </location>
</feature>
<dbReference type="SUPFAM" id="SSF57667">
    <property type="entry name" value="beta-beta-alpha zinc fingers"/>
    <property type="match status" value="1"/>
</dbReference>
<keyword evidence="5" id="KW-0862">Zinc</keyword>
<dbReference type="InterPro" id="IPR041588">
    <property type="entry name" value="Integrase_H2C2"/>
</dbReference>
<keyword evidence="2" id="KW-0479">Metal-binding</keyword>
<feature type="compositionally biased region" description="Polar residues" evidence="11">
    <location>
        <begin position="315"/>
        <end position="324"/>
    </location>
</feature>
<evidence type="ECO:0000256" key="4">
    <source>
        <dbReference type="ARBA" id="ARBA00022771"/>
    </source>
</evidence>
<evidence type="ECO:0000256" key="9">
    <source>
        <dbReference type="ARBA" id="ARBA00023242"/>
    </source>
</evidence>
<dbReference type="PROSITE" id="PS50157">
    <property type="entry name" value="ZINC_FINGER_C2H2_2"/>
    <property type="match status" value="1"/>
</dbReference>
<accession>A0ABR0ZLU6</accession>
<dbReference type="Pfam" id="PF17921">
    <property type="entry name" value="Integrase_H2C2"/>
    <property type="match status" value="1"/>
</dbReference>
<evidence type="ECO:0000256" key="3">
    <source>
        <dbReference type="ARBA" id="ARBA00022737"/>
    </source>
</evidence>
<feature type="compositionally biased region" description="Polar residues" evidence="11">
    <location>
        <begin position="406"/>
        <end position="420"/>
    </location>
</feature>
<evidence type="ECO:0000313" key="14">
    <source>
        <dbReference type="EMBL" id="KAK6485581.1"/>
    </source>
</evidence>
<keyword evidence="9" id="KW-0539">Nucleus</keyword>
<evidence type="ECO:0000256" key="6">
    <source>
        <dbReference type="ARBA" id="ARBA00023015"/>
    </source>
</evidence>
<keyword evidence="8" id="KW-0804">Transcription</keyword>
<dbReference type="EMBL" id="JAHFZB010000009">
    <property type="protein sequence ID" value="KAK6485581.1"/>
    <property type="molecule type" value="Genomic_DNA"/>
</dbReference>
<comment type="caution">
    <text evidence="14">The sequence shown here is derived from an EMBL/GenBank/DDBJ whole genome shotgun (WGS) entry which is preliminary data.</text>
</comment>
<dbReference type="InterPro" id="IPR011333">
    <property type="entry name" value="SKP1/BTB/POZ_sf"/>
</dbReference>
<dbReference type="Gene3D" id="3.30.160.60">
    <property type="entry name" value="Classic Zinc Finger"/>
    <property type="match status" value="1"/>
</dbReference>
<dbReference type="Gene3D" id="3.30.710.10">
    <property type="entry name" value="Potassium Channel Kv1.1, Chain A"/>
    <property type="match status" value="1"/>
</dbReference>
<feature type="region of interest" description="Disordered" evidence="11">
    <location>
        <begin position="394"/>
        <end position="424"/>
    </location>
</feature>
<feature type="domain" description="C2H2-type" evidence="13">
    <location>
        <begin position="983"/>
        <end position="1010"/>
    </location>
</feature>
<evidence type="ECO:0000256" key="5">
    <source>
        <dbReference type="ARBA" id="ARBA00022833"/>
    </source>
</evidence>
<dbReference type="PANTHER" id="PTHR46105">
    <property type="entry name" value="AGAP004733-PA"/>
    <property type="match status" value="1"/>
</dbReference>
<dbReference type="SMART" id="SM00225">
    <property type="entry name" value="BTB"/>
    <property type="match status" value="1"/>
</dbReference>
<gene>
    <name evidence="14" type="ORF">HHUSO_G11395</name>
</gene>
<keyword evidence="7" id="KW-0238">DNA-binding</keyword>